<dbReference type="AlphaFoldDB" id="A0A8D8SKW4"/>
<keyword evidence="3 8" id="KW-0378">Hydrolase</keyword>
<feature type="compositionally biased region" description="Polar residues" evidence="5">
    <location>
        <begin position="688"/>
        <end position="699"/>
    </location>
</feature>
<reference evidence="8" key="1">
    <citation type="submission" date="2021-05" db="EMBL/GenBank/DDBJ databases">
        <authorList>
            <person name="Alioto T."/>
            <person name="Alioto T."/>
            <person name="Gomez Garrido J."/>
        </authorList>
    </citation>
    <scope>NUCLEOTIDE SEQUENCE</scope>
</reference>
<dbReference type="GO" id="GO:0005737">
    <property type="term" value="C:cytoplasm"/>
    <property type="evidence" value="ECO:0007669"/>
    <property type="project" value="TreeGrafter"/>
</dbReference>
<dbReference type="EMBL" id="HBUF01555283">
    <property type="protein sequence ID" value="CAG6760203.1"/>
    <property type="molecule type" value="Transcribed_RNA"/>
</dbReference>
<evidence type="ECO:0000256" key="5">
    <source>
        <dbReference type="SAM" id="MobiDB-lite"/>
    </source>
</evidence>
<accession>A0A8D8SKW4</accession>
<dbReference type="PANTHER" id="PTHR12837:SF14">
    <property type="entry name" value="POLY(ADP-RIBOSE) GLYCOHYDROLASE"/>
    <property type="match status" value="1"/>
</dbReference>
<evidence type="ECO:0000259" key="6">
    <source>
        <dbReference type="Pfam" id="PF05028"/>
    </source>
</evidence>
<dbReference type="InterPro" id="IPR046372">
    <property type="entry name" value="PARG_cat_C"/>
</dbReference>
<dbReference type="GO" id="GO:0005634">
    <property type="term" value="C:nucleus"/>
    <property type="evidence" value="ECO:0007669"/>
    <property type="project" value="TreeGrafter"/>
</dbReference>
<keyword evidence="4" id="KW-0175">Coiled coil</keyword>
<feature type="region of interest" description="Disordered" evidence="5">
    <location>
        <begin position="432"/>
        <end position="461"/>
    </location>
</feature>
<feature type="region of interest" description="Disordered" evidence="5">
    <location>
        <begin position="346"/>
        <end position="409"/>
    </location>
</feature>
<feature type="coiled-coil region" evidence="4">
    <location>
        <begin position="492"/>
        <end position="526"/>
    </location>
</feature>
<dbReference type="InterPro" id="IPR048362">
    <property type="entry name" value="PARG_helical"/>
</dbReference>
<dbReference type="EC" id="3.2.1.143" evidence="2"/>
<dbReference type="Pfam" id="PF20811">
    <property type="entry name" value="PARG_cat_N"/>
    <property type="match status" value="1"/>
</dbReference>
<dbReference type="GO" id="GO:0004649">
    <property type="term" value="F:poly(ADP-ribose) glycohydrolase activity"/>
    <property type="evidence" value="ECO:0007669"/>
    <property type="project" value="UniProtKB-EC"/>
</dbReference>
<dbReference type="EMBL" id="HBUF01223406">
    <property type="protein sequence ID" value="CAG6670458.1"/>
    <property type="molecule type" value="Transcribed_RNA"/>
</dbReference>
<dbReference type="GO" id="GO:0006282">
    <property type="term" value="P:regulation of DNA repair"/>
    <property type="evidence" value="ECO:0007669"/>
    <property type="project" value="InterPro"/>
</dbReference>
<feature type="region of interest" description="Disordered" evidence="5">
    <location>
        <begin position="580"/>
        <end position="610"/>
    </location>
</feature>
<organism evidence="8">
    <name type="scientific">Cacopsylla melanoneura</name>
    <dbReference type="NCBI Taxonomy" id="428564"/>
    <lineage>
        <taxon>Eukaryota</taxon>
        <taxon>Metazoa</taxon>
        <taxon>Ecdysozoa</taxon>
        <taxon>Arthropoda</taxon>
        <taxon>Hexapoda</taxon>
        <taxon>Insecta</taxon>
        <taxon>Pterygota</taxon>
        <taxon>Neoptera</taxon>
        <taxon>Paraneoptera</taxon>
        <taxon>Hemiptera</taxon>
        <taxon>Sternorrhyncha</taxon>
        <taxon>Psylloidea</taxon>
        <taxon>Psyllidae</taxon>
        <taxon>Psyllinae</taxon>
        <taxon>Cacopsylla</taxon>
    </lineage>
</organism>
<evidence type="ECO:0000256" key="4">
    <source>
        <dbReference type="SAM" id="Coils"/>
    </source>
</evidence>
<dbReference type="GO" id="GO:0005975">
    <property type="term" value="P:carbohydrate metabolic process"/>
    <property type="evidence" value="ECO:0007669"/>
    <property type="project" value="InterPro"/>
</dbReference>
<protein>
    <recommendedName>
        <fullName evidence="2">poly(ADP-ribose) glycohydrolase</fullName>
        <ecNumber evidence="2">3.2.1.143</ecNumber>
    </recommendedName>
</protein>
<dbReference type="PANTHER" id="PTHR12837">
    <property type="entry name" value="POLY ADP-RIBOSE GLYCOHYDROLASE"/>
    <property type="match status" value="1"/>
</dbReference>
<evidence type="ECO:0000256" key="2">
    <source>
        <dbReference type="ARBA" id="ARBA00012255"/>
    </source>
</evidence>
<feature type="domain" description="PARG catalytic Macro" evidence="6">
    <location>
        <begin position="604"/>
        <end position="796"/>
    </location>
</feature>
<evidence type="ECO:0000313" key="8">
    <source>
        <dbReference type="EMBL" id="CAG6670456.1"/>
    </source>
</evidence>
<evidence type="ECO:0000256" key="1">
    <source>
        <dbReference type="ARBA" id="ARBA00009545"/>
    </source>
</evidence>
<dbReference type="GO" id="GO:1990966">
    <property type="term" value="P:ATP generation from poly-ADP-D-ribose"/>
    <property type="evidence" value="ECO:0007669"/>
    <property type="project" value="TreeGrafter"/>
</dbReference>
<dbReference type="InterPro" id="IPR007724">
    <property type="entry name" value="Poly_GlycHdrlase"/>
</dbReference>
<comment type="similarity">
    <text evidence="1">Belongs to the poly(ADP-ribose) glycohydrolase family.</text>
</comment>
<feature type="compositionally biased region" description="Polar residues" evidence="5">
    <location>
        <begin position="601"/>
        <end position="610"/>
    </location>
</feature>
<feature type="domain" description="PARG catalytic Macro" evidence="6">
    <location>
        <begin position="203"/>
        <end position="349"/>
    </location>
</feature>
<dbReference type="EMBL" id="HBUF01223404">
    <property type="protein sequence ID" value="CAG6670456.1"/>
    <property type="molecule type" value="Transcribed_RNA"/>
</dbReference>
<feature type="compositionally biased region" description="Low complexity" evidence="5">
    <location>
        <begin position="387"/>
        <end position="409"/>
    </location>
</feature>
<feature type="region of interest" description="Disordered" evidence="5">
    <location>
        <begin position="680"/>
        <end position="699"/>
    </location>
</feature>
<name>A0A8D8SKW4_9HEMI</name>
<evidence type="ECO:0000256" key="3">
    <source>
        <dbReference type="ARBA" id="ARBA00022801"/>
    </source>
</evidence>
<dbReference type="Pfam" id="PF05028">
    <property type="entry name" value="PARG_cat_C"/>
    <property type="match status" value="2"/>
</dbReference>
<sequence>MALVVLPCDFPYWTTVQAYLKDINECNDVPSFITLMIKLCNLCNVSLDTDEDDTDQSDLFTPLADFLSHHLSREELDHFFHKTLKILVRNALALKHVKPVNGLQFSLQQQLDCTEFQRSFVSSLIAHSFFSTFPKRTSKTHPTLQDFNFSSLFKHLDQNYQKAKLRSILHYFDLQDDLSPSLEQTPLIVTRQVMPGREWLTIEDWLECSAPLCVLKIRHEGRLDVGVPDSLTVCFSSARVGGLTLNDGSSRESIQFATCPELLCALLFVEALEDNEVLLVENVQQVSKIITPRYKATYEPFQAPQMLNICCMDAENYSRLPLSQYEEDNVLRELNKALLGFRQKSTQSYKPVTHQPRTRRLSPIGESFSSTPPENENQENKDPKNRTSSSTPVVAVSATKQSASSKIPPSISKRGRFIVLGSSGECLPISRREPLLVKPSPSIPAKEEKDTSRRKPTVLPPQLSSMDEEEEMFFTARNSVHDPYEKLDSESEELAEENARRYSGQLDTLERRNTFAERLKEALYNTRRTTESSESSYAVGISVAGSGLDENDIRMRRGGSRGFMLEERSSVNNNLNSQYNNNNNMLVPPSPQQLVNGKPQRGNSSKYSFSTDYTSDSLDEVYETLNKWLDESTNAANVQTERHLAVMHFASSLLKRTLSESFVGMPMSDDDERHYSKYSEDIDASPDANDTTSPNDNGVLTTKQKLQLAARSLSLEISKHKNGGKILTSQLLSNQLISNLLTRNSSTDLLPVVTGNWGCGTSLLGDVQLKLLIQWLASSVANVPQITYYTFSHFKLRKLDTICRVLLDRKWSVGDLVQCILNYVNTSLRHPNSNEDLFEFLINSSNN</sequence>
<proteinExistence type="inferred from homology"/>
<evidence type="ECO:0000259" key="7">
    <source>
        <dbReference type="Pfam" id="PF20811"/>
    </source>
</evidence>
<feature type="domain" description="PARG helical" evidence="7">
    <location>
        <begin position="72"/>
        <end position="173"/>
    </location>
</feature>
<dbReference type="EMBL" id="HBUF01223405">
    <property type="protein sequence ID" value="CAG6670457.1"/>
    <property type="molecule type" value="Transcribed_RNA"/>
</dbReference>
<dbReference type="GO" id="GO:0009225">
    <property type="term" value="P:nucleotide-sugar metabolic process"/>
    <property type="evidence" value="ECO:0007669"/>
    <property type="project" value="TreeGrafter"/>
</dbReference>